<proteinExistence type="predicted"/>
<dbReference type="Gene3D" id="2.130.10.10">
    <property type="entry name" value="YVTN repeat-like/Quinoprotein amine dehydrogenase"/>
    <property type="match status" value="2"/>
</dbReference>
<dbReference type="AlphaFoldDB" id="A0AAV4A3X4"/>
<evidence type="ECO:0000256" key="1">
    <source>
        <dbReference type="PROSITE-ProRule" id="PRU00221"/>
    </source>
</evidence>
<accession>A0AAV4A3X4</accession>
<dbReference type="InterPro" id="IPR036322">
    <property type="entry name" value="WD40_repeat_dom_sf"/>
</dbReference>
<dbReference type="SMART" id="SM00320">
    <property type="entry name" value="WD40"/>
    <property type="match status" value="3"/>
</dbReference>
<dbReference type="PANTHER" id="PTHR45532">
    <property type="entry name" value="WD REPEAT-CONTAINING PROTEIN 97"/>
    <property type="match status" value="1"/>
</dbReference>
<protein>
    <submittedName>
        <fullName evidence="2">WD repeat-containing protein 87</fullName>
    </submittedName>
</protein>
<feature type="repeat" description="WD" evidence="1">
    <location>
        <begin position="300"/>
        <end position="335"/>
    </location>
</feature>
<reference evidence="2 3" key="1">
    <citation type="journal article" date="2021" name="Elife">
        <title>Chloroplast acquisition without the gene transfer in kleptoplastic sea slugs, Plakobranchus ocellatus.</title>
        <authorList>
            <person name="Maeda T."/>
            <person name="Takahashi S."/>
            <person name="Yoshida T."/>
            <person name="Shimamura S."/>
            <person name="Takaki Y."/>
            <person name="Nagai Y."/>
            <person name="Toyoda A."/>
            <person name="Suzuki Y."/>
            <person name="Arimoto A."/>
            <person name="Ishii H."/>
            <person name="Satoh N."/>
            <person name="Nishiyama T."/>
            <person name="Hasebe M."/>
            <person name="Maruyama T."/>
            <person name="Minagawa J."/>
            <person name="Obokata J."/>
            <person name="Shigenobu S."/>
        </authorList>
    </citation>
    <scope>NUCLEOTIDE SEQUENCE [LARGE SCALE GENOMIC DNA]</scope>
</reference>
<dbReference type="InterPro" id="IPR001680">
    <property type="entry name" value="WD40_rpt"/>
</dbReference>
<dbReference type="EMBL" id="BLXT01003660">
    <property type="protein sequence ID" value="GFO02901.1"/>
    <property type="molecule type" value="Genomic_DNA"/>
</dbReference>
<dbReference type="PROSITE" id="PS50082">
    <property type="entry name" value="WD_REPEATS_2"/>
    <property type="match status" value="1"/>
</dbReference>
<organism evidence="2 3">
    <name type="scientific">Plakobranchus ocellatus</name>
    <dbReference type="NCBI Taxonomy" id="259542"/>
    <lineage>
        <taxon>Eukaryota</taxon>
        <taxon>Metazoa</taxon>
        <taxon>Spiralia</taxon>
        <taxon>Lophotrochozoa</taxon>
        <taxon>Mollusca</taxon>
        <taxon>Gastropoda</taxon>
        <taxon>Heterobranchia</taxon>
        <taxon>Euthyneura</taxon>
        <taxon>Panpulmonata</taxon>
        <taxon>Sacoglossa</taxon>
        <taxon>Placobranchoidea</taxon>
        <taxon>Plakobranchidae</taxon>
        <taxon>Plakobranchus</taxon>
    </lineage>
</organism>
<dbReference type="PROSITE" id="PS50294">
    <property type="entry name" value="WD_REPEATS_REGION"/>
    <property type="match status" value="1"/>
</dbReference>
<keyword evidence="1" id="KW-0853">WD repeat</keyword>
<evidence type="ECO:0000313" key="2">
    <source>
        <dbReference type="EMBL" id="GFO02901.1"/>
    </source>
</evidence>
<sequence length="408" mass="45355">MTAQSIVTYSLKKVSNDCTVHRDLLIERFYSTFTSCTSGVAFLKRLRSHGHGPNKIMVSTEDGRLQLFNPVTGALVSAMLPLPKHQVVEELAYNAKDGKMYIVLKSGDVLVLNTHSHPFRAVEVLHPPTPDFKVVCLTVMVVCIESTEAEGGKVEDTVIFMGTSSGAICVMESQSLLMETPIQAHKGGFVAMSCSCDVDPVSSRLHRTSRYLVTAGNDNLVKLWGLEFMPGQGGWTLSLVLVQNIDCMGSPSHVAMFENIVCVTFGEYGLVKMFRLAGLNKKDNRSELQGLYVLLTHFSQFDHSDTVTALDMCPMINIFVTCGTDGYVKIWDTNNQLIREMAFGQTVHSVCFANNRGDLLIGFQNRVLLVPIIKYMPQFMLEQMSGRMFVDEEQESPVEISGKKKKLW</sequence>
<dbReference type="Proteomes" id="UP000735302">
    <property type="component" value="Unassembled WGS sequence"/>
</dbReference>
<dbReference type="InterPro" id="IPR015943">
    <property type="entry name" value="WD40/YVTN_repeat-like_dom_sf"/>
</dbReference>
<dbReference type="PANTHER" id="PTHR45532:SF4">
    <property type="entry name" value="WD REPEAT-CONTAINING PROTEIN 55 HOMOLOG"/>
    <property type="match status" value="1"/>
</dbReference>
<dbReference type="SUPFAM" id="SSF50978">
    <property type="entry name" value="WD40 repeat-like"/>
    <property type="match status" value="1"/>
</dbReference>
<dbReference type="Pfam" id="PF00400">
    <property type="entry name" value="WD40"/>
    <property type="match status" value="2"/>
</dbReference>
<keyword evidence="3" id="KW-1185">Reference proteome</keyword>
<gene>
    <name evidence="2" type="ORF">PoB_002940600</name>
</gene>
<evidence type="ECO:0000313" key="3">
    <source>
        <dbReference type="Proteomes" id="UP000735302"/>
    </source>
</evidence>
<comment type="caution">
    <text evidence="2">The sequence shown here is derived from an EMBL/GenBank/DDBJ whole genome shotgun (WGS) entry which is preliminary data.</text>
</comment>
<name>A0AAV4A3X4_9GAST</name>